<keyword evidence="1" id="KW-0677">Repeat</keyword>
<accession>A0ABM0LVU0</accession>
<protein>
    <submittedName>
        <fullName evidence="3">Nephrocystin-3-like</fullName>
    </submittedName>
</protein>
<evidence type="ECO:0000313" key="3">
    <source>
        <dbReference type="RefSeq" id="XP_006811881.1"/>
    </source>
</evidence>
<evidence type="ECO:0000313" key="2">
    <source>
        <dbReference type="Proteomes" id="UP000694865"/>
    </source>
</evidence>
<dbReference type="InterPro" id="IPR011990">
    <property type="entry name" value="TPR-like_helical_dom_sf"/>
</dbReference>
<dbReference type="SUPFAM" id="SSF48452">
    <property type="entry name" value="TPR-like"/>
    <property type="match status" value="1"/>
</dbReference>
<dbReference type="Gene3D" id="1.25.40.10">
    <property type="entry name" value="Tetratricopeptide repeat domain"/>
    <property type="match status" value="1"/>
</dbReference>
<dbReference type="InterPro" id="IPR051191">
    <property type="entry name" value="DCAF12"/>
</dbReference>
<name>A0ABM0LVU0_SACKO</name>
<sequence>MENTKQLIAQVLNRFENENGGNLLVATLCLLEASASGLLETELLTILGDEESLNIPDSYDATASGGNKGDSRDRLSMQLSAAKWAAVYRALRPFLRPFGDSGEGRLDFYHRSLSKAVRRKYFLQDDESDSESRNIYHFWHSKLADYFEFEQNVDRKVEEYPYQLVKIGDKERLCSCLMEWPIFDRLYREDYSSQLLAYWRKAGGYDKMEECYKVSLKELENFGATKDEIALRYEHITRVLVQAGFYESAKVLLQSLIKLEEDELGARPERMVEVYGLCAELWDEISKLHEFITGENIKDLRPALEFGRKSAAIRATLEGDVHKYKLAVSLMGLAFNLNVWSDCGGDSNLSASEAINEGKEKIEQAILVFQEMKDLGRQAEANMTKAILHPRGSAEQLHFYELALEQCKQALGDNCKLMTRLVSNIGIYYEDSGDYYSAYDHFKKWYQVSIEVFGENHPKTNVARNALNETTYKNIAMQEEDGTREEYEAMARQNRIADEY</sequence>
<dbReference type="GeneID" id="102807084"/>
<keyword evidence="2" id="KW-1185">Reference proteome</keyword>
<dbReference type="PANTHER" id="PTHR19860:SF14">
    <property type="entry name" value="DUF4062 DOMAIN-CONTAINING PROTEIN"/>
    <property type="match status" value="1"/>
</dbReference>
<reference evidence="3" key="1">
    <citation type="submission" date="2025-08" db="UniProtKB">
        <authorList>
            <consortium name="RefSeq"/>
        </authorList>
    </citation>
    <scope>IDENTIFICATION</scope>
    <source>
        <tissue evidence="3">Testes</tissue>
    </source>
</reference>
<gene>
    <name evidence="3" type="primary">LOC102807084</name>
</gene>
<dbReference type="Proteomes" id="UP000694865">
    <property type="component" value="Unplaced"/>
</dbReference>
<evidence type="ECO:0000256" key="1">
    <source>
        <dbReference type="ARBA" id="ARBA00022737"/>
    </source>
</evidence>
<organism evidence="2 3">
    <name type="scientific">Saccoglossus kowalevskii</name>
    <name type="common">Acorn worm</name>
    <dbReference type="NCBI Taxonomy" id="10224"/>
    <lineage>
        <taxon>Eukaryota</taxon>
        <taxon>Metazoa</taxon>
        <taxon>Hemichordata</taxon>
        <taxon>Enteropneusta</taxon>
        <taxon>Harrimaniidae</taxon>
        <taxon>Saccoglossus</taxon>
    </lineage>
</organism>
<proteinExistence type="predicted"/>
<dbReference type="PANTHER" id="PTHR19860">
    <property type="entry name" value="DDB1- AND CUL4-ASSOCIATED FACTOR 12-RELATED"/>
    <property type="match status" value="1"/>
</dbReference>
<dbReference type="RefSeq" id="XP_006811881.1">
    <property type="nucleotide sequence ID" value="XM_006811818.1"/>
</dbReference>